<reference evidence="3" key="1">
    <citation type="submission" date="2017-09" db="EMBL/GenBank/DDBJ databases">
        <title>Depth-based differentiation of microbial function through sediment-hosted aquifers and enrichment of novel symbionts in the deep terrestrial subsurface.</title>
        <authorList>
            <person name="Probst A.J."/>
            <person name="Ladd B."/>
            <person name="Jarett J.K."/>
            <person name="Geller-Mcgrath D.E."/>
            <person name="Sieber C.M.K."/>
            <person name="Emerson J.B."/>
            <person name="Anantharaman K."/>
            <person name="Thomas B.C."/>
            <person name="Malmstrom R."/>
            <person name="Stieglmeier M."/>
            <person name="Klingl A."/>
            <person name="Woyke T."/>
            <person name="Ryan C.M."/>
            <person name="Banfield J.F."/>
        </authorList>
    </citation>
    <scope>NUCLEOTIDE SEQUENCE [LARGE SCALE GENOMIC DNA]</scope>
</reference>
<gene>
    <name evidence="2" type="ORF">CO102_00230</name>
</gene>
<dbReference type="AlphaFoldDB" id="A0A2M8C3N0"/>
<dbReference type="Proteomes" id="UP000228770">
    <property type="component" value="Unassembled WGS sequence"/>
</dbReference>
<evidence type="ECO:0000313" key="2">
    <source>
        <dbReference type="EMBL" id="PJB50719.1"/>
    </source>
</evidence>
<accession>A0A2M8C3N0</accession>
<dbReference type="EMBL" id="PFUA01000004">
    <property type="protein sequence ID" value="PJB50719.1"/>
    <property type="molecule type" value="Genomic_DNA"/>
</dbReference>
<proteinExistence type="predicted"/>
<evidence type="ECO:0000313" key="3">
    <source>
        <dbReference type="Proteomes" id="UP000228770"/>
    </source>
</evidence>
<protein>
    <submittedName>
        <fullName evidence="2">Uncharacterized protein</fullName>
    </submittedName>
</protein>
<organism evidence="2 3">
    <name type="scientific">Candidatus Brennerbacteria bacterium CG_4_9_14_3_um_filter_43_9</name>
    <dbReference type="NCBI Taxonomy" id="1974522"/>
    <lineage>
        <taxon>Bacteria</taxon>
        <taxon>Candidatus Brenneribacteriota</taxon>
    </lineage>
</organism>
<feature type="region of interest" description="Disordered" evidence="1">
    <location>
        <begin position="15"/>
        <end position="54"/>
    </location>
</feature>
<evidence type="ECO:0000256" key="1">
    <source>
        <dbReference type="SAM" id="MobiDB-lite"/>
    </source>
</evidence>
<comment type="caution">
    <text evidence="2">The sequence shown here is derived from an EMBL/GenBank/DDBJ whole genome shotgun (WGS) entry which is preliminary data.</text>
</comment>
<sequence length="524" mass="55860">MPNMVVAGRDVNIYSGQSGVGAPTAPAPQVSSSESVQGPVHEGVAEQEPEPESVQGRVHEGIAEIPETPEDVVTPGMPKDVTVKDVLEALIDKYSIEAGKGYIRGGVLPLAGALGGSFGFQSAMGMAGLAGPGVGAAAAGLGSLVSSAIRRKMGENSFSLWSRYSHVEKQGGIWGGIKTTFRYIMRGPERFAMKKILGLEGKSKRLFDLVRWHDADYISPLTLQKLKGDKVELKKYVEEALWYATAINTIVASGAYLHDSEKTEWQQKADKVLAMANQLLQDTGYKHGDEKTNKLLHDISNEIEEKEGMKYWTQATAMAGIGAAKAFITAGLINWGIGKAKEVFAHPTGAGPSGAPPEGTPVGQAPVGQAPGGPVPIEGLGNTVPVQETLGHTFQHQGFNANLLWRGNTGLPILRKIGELNTDNENMWKQLWWFATKSRGLAPGTMNHLRELLVRAGVDGTKGDFIADPSIFGPGKLSYNELLDMFRYTGRAVGVEANVLGGNALQMGMPDAIFVNQVSGTMGG</sequence>
<name>A0A2M8C3N0_9BACT</name>